<keyword evidence="7" id="KW-0998">Cell outer membrane</keyword>
<evidence type="ECO:0000256" key="6">
    <source>
        <dbReference type="ARBA" id="ARBA00023136"/>
    </source>
</evidence>
<dbReference type="PANTHER" id="PTHR11319:SF35">
    <property type="entry name" value="OUTER MEMBRANE PROTEIN PMPC-RELATED"/>
    <property type="match status" value="1"/>
</dbReference>
<dbReference type="InterPro" id="IPR011050">
    <property type="entry name" value="Pectin_lyase_fold/virulence"/>
</dbReference>
<feature type="compositionally biased region" description="Polar residues" evidence="8">
    <location>
        <begin position="955"/>
        <end position="966"/>
    </location>
</feature>
<proteinExistence type="predicted"/>
<dbReference type="InterPro" id="IPR003368">
    <property type="entry name" value="POMP_repeat"/>
</dbReference>
<evidence type="ECO:0000256" key="2">
    <source>
        <dbReference type="ARBA" id="ARBA00004442"/>
    </source>
</evidence>
<evidence type="ECO:0000313" key="11">
    <source>
        <dbReference type="Proteomes" id="UP000306402"/>
    </source>
</evidence>
<comment type="subcellular location">
    <subcellularLocation>
        <location evidence="1">Cell envelope</location>
    </subcellularLocation>
    <subcellularLocation>
        <location evidence="2">Cell outer membrane</location>
    </subcellularLocation>
    <subcellularLocation>
        <location evidence="3">Secreted</location>
    </subcellularLocation>
</comment>
<evidence type="ECO:0000256" key="8">
    <source>
        <dbReference type="SAM" id="MobiDB-lite"/>
    </source>
</evidence>
<keyword evidence="11" id="KW-1185">Reference proteome</keyword>
<feature type="region of interest" description="Disordered" evidence="8">
    <location>
        <begin position="949"/>
        <end position="969"/>
    </location>
</feature>
<dbReference type="GO" id="GO:0005509">
    <property type="term" value="F:calcium ion binding"/>
    <property type="evidence" value="ECO:0007669"/>
    <property type="project" value="InterPro"/>
</dbReference>
<dbReference type="Gene3D" id="2.60.40.10">
    <property type="entry name" value="Immunoglobulins"/>
    <property type="match status" value="1"/>
</dbReference>
<sequence>MTQRLLPAKRTNFLFHVSLRAAACCLLVLFLTSVSSGALASIFYVKVNGIGSGASYWANASGDLQAVINAAHSGDEIWVAAGTYKPGGDANTDRAVSFTMKTGVNMYGGFVGNETSLNERPAINQTTPSITILSGEIGDTSDPEDNSFHVILNRLGATSITVLDGFVITGGNASEPGTAQEPQNIGGGICNLGQPSIAINNCLFLDNSAASGGAIYNGVSSDVSGPVLTNCVFRNNTASGNGGAICNVGGSGSNIQPKLTNCLFQANSADAGGAIYNDGYGFRGRTSSPEISNCAFEDNRATSGGAVYNNGQSDDGVSSPVLTNCSFKNNHATNQGGAIFNNGDFNGNSSPLIRNCVFQTNSADSGGGAIFNLIGYVRGDNMGRPKLTNCLFQANTAAYGGAIYTSSVWEGEIELLLTNCTFQANTAGFNGGAIVGNGYGNGYVSNTTLINCVLFGNGGAKTFWNRATTVSATYTVLDNSVQGYSGSTGNIKVTDSPFASATDPTLFGCSPAVNAGLNSAAGIAGVDSDLAGNPRIFDGRVDMGAYEYQSTKGLAITVPSVNTATVGIAFSQSFTASGGTAGPGSLYNYTLASGSLPAGLALAYNGTLTGAPTEVGSFSVTVSATDGSCSGVSAAYVLNVASSTPIRYVMAGASGSGNSWTDASGDLQSQIDYIGAEQVWVAAGTYKPTTTNRSISFSMKNGVHIYGGFKGTETALNQRVLKYPLSTILSGDIGTDGDDTDNSYHVFNNPAGLNNSAVLDGFLITGSNANGNLPDDSGGGMLNNGNGASNSCSPLVRNCMFLSNKADNSGGAVYNGGYTDGNSNPTFINCVFQSNAANRGGAIYNDGSVRGKSSPSLINCSFQANSATFGGAMGNVGYQGSSRPVMTNCVVWGNGGANTFYYGPNASITTSYCLFEVSVTGYSLGTGNLTTTILPFVSATDTRLRAGSEAINAGDPNSTSTTNGNSDLAGHTRFDEGRIDMGAYEFDAAALPVSLVSFTAQVQPDHTVLLKWQTASEWNNKAYLIERSKDLKNFESVGQVSDVGGTSNVSQAYRFVDTNPYQGTSYYRLKQVDLDGSSHTYSAKSVIIEGNYGVYPNPVVGRQFTLNLDEPSSAVLRLYSVTGLEISLTRSASSSASTVIRTGSLFTSGIYLLSVEERGTLRVHRLVVQ</sequence>
<dbReference type="InterPro" id="IPR015919">
    <property type="entry name" value="Cadherin-like_sf"/>
</dbReference>
<dbReference type="PANTHER" id="PTHR11319">
    <property type="entry name" value="G PROTEIN-COUPLED RECEPTOR-RELATED"/>
    <property type="match status" value="1"/>
</dbReference>
<evidence type="ECO:0000256" key="3">
    <source>
        <dbReference type="ARBA" id="ARBA00004613"/>
    </source>
</evidence>
<dbReference type="GO" id="GO:0009279">
    <property type="term" value="C:cell outer membrane"/>
    <property type="evidence" value="ECO:0007669"/>
    <property type="project" value="UniProtKB-SubCell"/>
</dbReference>
<feature type="signal peptide" evidence="9">
    <location>
        <begin position="1"/>
        <end position="40"/>
    </location>
</feature>
<evidence type="ECO:0000256" key="5">
    <source>
        <dbReference type="ARBA" id="ARBA00022729"/>
    </source>
</evidence>
<dbReference type="Pfam" id="PF02415">
    <property type="entry name" value="Chlam_PMP"/>
    <property type="match status" value="4"/>
</dbReference>
<gene>
    <name evidence="10" type="ORF">FEN17_26720</name>
</gene>
<dbReference type="NCBIfam" id="TIGR04183">
    <property type="entry name" value="Por_Secre_tail"/>
    <property type="match status" value="1"/>
</dbReference>
<accession>A0A5R9KM08</accession>
<dbReference type="InterPro" id="IPR006626">
    <property type="entry name" value="PbH1"/>
</dbReference>
<name>A0A5R9KM08_9BACT</name>
<keyword evidence="4" id="KW-0964">Secreted</keyword>
<evidence type="ECO:0000313" key="10">
    <source>
        <dbReference type="EMBL" id="TLU97263.1"/>
    </source>
</evidence>
<dbReference type="SUPFAM" id="SSF51126">
    <property type="entry name" value="Pectin lyase-like"/>
    <property type="match status" value="3"/>
</dbReference>
<reference evidence="10 11" key="1">
    <citation type="submission" date="2019-05" db="EMBL/GenBank/DDBJ databases">
        <authorList>
            <person name="Qu J.-H."/>
        </authorList>
    </citation>
    <scope>NUCLEOTIDE SEQUENCE [LARGE SCALE GENOMIC DNA]</scope>
    <source>
        <strain evidence="10 11">T17</strain>
    </source>
</reference>
<dbReference type="EMBL" id="VCEJ01000010">
    <property type="protein sequence ID" value="TLU97263.1"/>
    <property type="molecule type" value="Genomic_DNA"/>
</dbReference>
<dbReference type="AlphaFoldDB" id="A0A5R9KM08"/>
<dbReference type="NCBIfam" id="NF041518">
    <property type="entry name" value="choice_anch_Q"/>
    <property type="match status" value="2"/>
</dbReference>
<dbReference type="Pfam" id="PF05345">
    <property type="entry name" value="He_PIG"/>
    <property type="match status" value="1"/>
</dbReference>
<evidence type="ECO:0000256" key="7">
    <source>
        <dbReference type="ARBA" id="ARBA00023237"/>
    </source>
</evidence>
<protein>
    <submittedName>
        <fullName evidence="10">T9SS type A sorting domain-containing protein</fullName>
    </submittedName>
</protein>
<dbReference type="SMART" id="SM00710">
    <property type="entry name" value="PbH1"/>
    <property type="match status" value="9"/>
</dbReference>
<dbReference type="InterPro" id="IPR059226">
    <property type="entry name" value="Choice_anch_Q_dom"/>
</dbReference>
<dbReference type="OrthoDB" id="960258at2"/>
<dbReference type="Proteomes" id="UP000306402">
    <property type="component" value="Unassembled WGS sequence"/>
</dbReference>
<keyword evidence="5 9" id="KW-0732">Signal</keyword>
<dbReference type="InterPro" id="IPR013783">
    <property type="entry name" value="Ig-like_fold"/>
</dbReference>
<dbReference type="Gene3D" id="2.160.20.10">
    <property type="entry name" value="Single-stranded right-handed beta-helix, Pectin lyase-like"/>
    <property type="match status" value="2"/>
</dbReference>
<dbReference type="InterPro" id="IPR012334">
    <property type="entry name" value="Pectin_lyas_fold"/>
</dbReference>
<dbReference type="RefSeq" id="WP_138368497.1">
    <property type="nucleotide sequence ID" value="NZ_VCEJ01000010.1"/>
</dbReference>
<evidence type="ECO:0000256" key="4">
    <source>
        <dbReference type="ARBA" id="ARBA00022525"/>
    </source>
</evidence>
<evidence type="ECO:0000256" key="1">
    <source>
        <dbReference type="ARBA" id="ARBA00004196"/>
    </source>
</evidence>
<dbReference type="GO" id="GO:0005576">
    <property type="term" value="C:extracellular region"/>
    <property type="evidence" value="ECO:0007669"/>
    <property type="project" value="UniProtKB-SubCell"/>
</dbReference>
<dbReference type="SUPFAM" id="SSF49313">
    <property type="entry name" value="Cadherin-like"/>
    <property type="match status" value="1"/>
</dbReference>
<dbReference type="InterPro" id="IPR026444">
    <property type="entry name" value="Secre_tail"/>
</dbReference>
<evidence type="ECO:0000256" key="9">
    <source>
        <dbReference type="SAM" id="SignalP"/>
    </source>
</evidence>
<keyword evidence="6" id="KW-0472">Membrane</keyword>
<organism evidence="10 11">
    <name type="scientific">Dyadobacter luticola</name>
    <dbReference type="NCBI Taxonomy" id="1979387"/>
    <lineage>
        <taxon>Bacteria</taxon>
        <taxon>Pseudomonadati</taxon>
        <taxon>Bacteroidota</taxon>
        <taxon>Cytophagia</taxon>
        <taxon>Cytophagales</taxon>
        <taxon>Spirosomataceae</taxon>
        <taxon>Dyadobacter</taxon>
    </lineage>
</organism>
<comment type="caution">
    <text evidence="10">The sequence shown here is derived from an EMBL/GenBank/DDBJ whole genome shotgun (WGS) entry which is preliminary data.</text>
</comment>
<feature type="chain" id="PRO_5024394710" evidence="9">
    <location>
        <begin position="41"/>
        <end position="1169"/>
    </location>
</feature>